<organism evidence="1 3">
    <name type="scientific">Cucumis melo var. makuwa</name>
    <name type="common">Oriental melon</name>
    <dbReference type="NCBI Taxonomy" id="1194695"/>
    <lineage>
        <taxon>Eukaryota</taxon>
        <taxon>Viridiplantae</taxon>
        <taxon>Streptophyta</taxon>
        <taxon>Embryophyta</taxon>
        <taxon>Tracheophyta</taxon>
        <taxon>Spermatophyta</taxon>
        <taxon>Magnoliopsida</taxon>
        <taxon>eudicotyledons</taxon>
        <taxon>Gunneridae</taxon>
        <taxon>Pentapetalae</taxon>
        <taxon>rosids</taxon>
        <taxon>fabids</taxon>
        <taxon>Cucurbitales</taxon>
        <taxon>Cucurbitaceae</taxon>
        <taxon>Benincaseae</taxon>
        <taxon>Cucumis</taxon>
    </lineage>
</organism>
<dbReference type="EMBL" id="SSTE01021801">
    <property type="protein sequence ID" value="KAA0032352.1"/>
    <property type="molecule type" value="Genomic_DNA"/>
</dbReference>
<dbReference type="PANTHER" id="PTHR35317">
    <property type="entry name" value="OS04G0629600 PROTEIN"/>
    <property type="match status" value="1"/>
</dbReference>
<dbReference type="OrthoDB" id="1738629at2759"/>
<reference evidence="3 4" key="1">
    <citation type="submission" date="2019-08" db="EMBL/GenBank/DDBJ databases">
        <title>Draft genome sequences of two oriental melons (Cucumis melo L. var makuwa).</title>
        <authorList>
            <person name="Kwon S.-Y."/>
        </authorList>
    </citation>
    <scope>NUCLEOTIDE SEQUENCE [LARGE SCALE GENOMIC DNA]</scope>
    <source>
        <strain evidence="4">cv. Chang Bougi</strain>
        <strain evidence="3">cv. SW 3</strain>
        <tissue evidence="1">Leaf</tissue>
    </source>
</reference>
<evidence type="ECO:0000313" key="2">
    <source>
        <dbReference type="EMBL" id="TYK31625.1"/>
    </source>
</evidence>
<proteinExistence type="predicted"/>
<dbReference type="AlphaFoldDB" id="A0A5A7SMT6"/>
<evidence type="ECO:0000313" key="3">
    <source>
        <dbReference type="Proteomes" id="UP000321393"/>
    </source>
</evidence>
<comment type="caution">
    <text evidence="1">The sequence shown here is derived from an EMBL/GenBank/DDBJ whole genome shotgun (WGS) entry which is preliminary data.</text>
</comment>
<accession>A0A5A7SMT6</accession>
<dbReference type="Proteomes" id="UP000321393">
    <property type="component" value="Unassembled WGS sequence"/>
</dbReference>
<gene>
    <name evidence="2" type="ORF">E5676_scaffold340G00140</name>
    <name evidence="1" type="ORF">E6C27_scaffold219G002160</name>
</gene>
<sequence>MSEDESVSEYNERVLEIPNESLLLGEKILDSKIVRKILRSLPRKFDMKVTVIEEAHDITKLKLDEFFGSLLTFEMAISHRENKKGKGIAFKSIYEDETTVNQFDKEAIMNKSIDLLIKQFSNVIKKFKNLNTTGSNAQNLINYQRKDDEDTDDKEEDNGMIAFTIHVTKTDSDDESESSEENCDNELTFDKLKLYSLDVQYPEAVYIAVFVEVVHSYAVLNTSYKVNEELIAEAAGTKRQYDLMSIKSACVSKLILLMSNKKDETVAYMITDCAQLPRRRQHWLNWVTKVPYKVSRLRILTSRFKALKMNDEETITDFNVRVLDFANKSFALGEKIFEVKKMVQKVRRSLKMTTVCDLKSELRKVSGEYETLMKFVRLLSPRTQSLDNVLRIGKQKMIRKYLDEDVGTLTTEAEKKNGVMTRKWICHFYGEPGPQCYKLHQRKKLAFTTVLTKSPKYWIGRVTFGDGVKGNVTGKGNIDLPSVAKLNNVKLVEGLSANLISISQLCDEGYSHWDNASQEMKCNLSRSIKKMLWHKKLGHISMAKIYKTQKAEAVLGLPRLKQCADMFYTECPVDSLGGKRYVLVTVDDYSRNLFDNEDVAYTKAWDSRTKRSGTDESGVMDVKSVFLNGSIAKEGFVCGGTDKMMFIKKRKDKFLVAQADPRESHLRCAKCILKYVMGIVEFEIWYSFNTTICLLDIVTLIGLDVSKTERVPLMDVSFWRKFKAPVIESVETVMVKSDSNDDIALADIMRRRFKLFDSSPQLSATPRVTFDRGGGKRTTNLVIHELFKEFGTHVTHGDNSPPRFTSPIQTHDSPPPTLVHPKTGCNAGPSTMPPSMLEQLVQDSSISPIEPVRLVFVSRPRSNYVMKRQIADEFVISDQHRSCADIIEMVEKARMMCTINNLGEFIFQHILRHVDTYAINIPIYFPRLITGFPLSKHPKVLADGEVMGPAPQTISLNYKLFQGSHVSNLPTTFHLPHWGSSSSGVDLQVPITGLHLSHDLVVRVVHLLTDESQALNVTLEEIHQVQATLTSRHTVVDAVLNALKARIAESQESLDP</sequence>
<evidence type="ECO:0000313" key="4">
    <source>
        <dbReference type="Proteomes" id="UP000321947"/>
    </source>
</evidence>
<name>A0A5A7SMT6_CUCMM</name>
<dbReference type="Pfam" id="PF14223">
    <property type="entry name" value="Retrotran_gag_2"/>
    <property type="match status" value="1"/>
</dbReference>
<protein>
    <submittedName>
        <fullName evidence="1">Gag-proteinase polyprotein</fullName>
    </submittedName>
</protein>
<evidence type="ECO:0000313" key="1">
    <source>
        <dbReference type="EMBL" id="KAA0032352.1"/>
    </source>
</evidence>
<dbReference type="EMBL" id="SSTD01000030">
    <property type="protein sequence ID" value="TYK31625.1"/>
    <property type="molecule type" value="Genomic_DNA"/>
</dbReference>
<dbReference type="Proteomes" id="UP000321947">
    <property type="component" value="Unassembled WGS sequence"/>
</dbReference>
<dbReference type="PANTHER" id="PTHR35317:SF23">
    <property type="entry name" value="OS04G0629600 PROTEIN"/>
    <property type="match status" value="1"/>
</dbReference>